<dbReference type="Proteomes" id="UP000470213">
    <property type="component" value="Unassembled WGS sequence"/>
</dbReference>
<reference evidence="5 6" key="1">
    <citation type="submission" date="2020-01" db="EMBL/GenBank/DDBJ databases">
        <authorList>
            <person name="Chen J."/>
            <person name="Zhu S."/>
            <person name="Yang J."/>
        </authorList>
    </citation>
    <scope>NUCLEOTIDE SEQUENCE [LARGE SCALE GENOMIC DNA]</scope>
    <source>
        <strain evidence="5 6">345S023</strain>
    </source>
</reference>
<dbReference type="AlphaFoldDB" id="A0A7X5LL08"/>
<evidence type="ECO:0000256" key="2">
    <source>
        <dbReference type="ARBA" id="ARBA00022723"/>
    </source>
</evidence>
<dbReference type="InterPro" id="IPR005950">
    <property type="entry name" value="ModA"/>
</dbReference>
<organism evidence="5 6">
    <name type="scientific">Alteromonas profundi</name>
    <dbReference type="NCBI Taxonomy" id="2696062"/>
    <lineage>
        <taxon>Bacteria</taxon>
        <taxon>Pseudomonadati</taxon>
        <taxon>Pseudomonadota</taxon>
        <taxon>Gammaproteobacteria</taxon>
        <taxon>Alteromonadales</taxon>
        <taxon>Alteromonadaceae</taxon>
        <taxon>Alteromonas/Salinimonas group</taxon>
        <taxon>Alteromonas</taxon>
    </lineage>
</organism>
<proteinExistence type="inferred from homology"/>
<comment type="similarity">
    <text evidence="1">Belongs to the bacterial solute-binding protein ModA family.</text>
</comment>
<dbReference type="InterPro" id="IPR050682">
    <property type="entry name" value="ModA/WtpA"/>
</dbReference>
<dbReference type="GO" id="GO:0046872">
    <property type="term" value="F:metal ion binding"/>
    <property type="evidence" value="ECO:0007669"/>
    <property type="project" value="UniProtKB-KW"/>
</dbReference>
<evidence type="ECO:0000256" key="1">
    <source>
        <dbReference type="ARBA" id="ARBA00009175"/>
    </source>
</evidence>
<dbReference type="RefSeq" id="WP_163084255.1">
    <property type="nucleotide sequence ID" value="NZ_JAAAWN010000005.1"/>
</dbReference>
<dbReference type="Pfam" id="PF13531">
    <property type="entry name" value="SBP_bac_11"/>
    <property type="match status" value="1"/>
</dbReference>
<dbReference type="GO" id="GO:0030973">
    <property type="term" value="F:molybdate ion binding"/>
    <property type="evidence" value="ECO:0007669"/>
    <property type="project" value="TreeGrafter"/>
</dbReference>
<dbReference type="NCBIfam" id="TIGR01256">
    <property type="entry name" value="modA"/>
    <property type="match status" value="1"/>
</dbReference>
<feature type="binding site" evidence="4">
    <location>
        <position position="73"/>
    </location>
    <ligand>
        <name>molybdate</name>
        <dbReference type="ChEBI" id="CHEBI:36264"/>
    </ligand>
</feature>
<dbReference type="Gene3D" id="3.40.190.10">
    <property type="entry name" value="Periplasmic binding protein-like II"/>
    <property type="match status" value="2"/>
</dbReference>
<keyword evidence="2 4" id="KW-0479">Metal-binding</keyword>
<dbReference type="SUPFAM" id="SSF53850">
    <property type="entry name" value="Periplasmic binding protein-like II"/>
    <property type="match status" value="1"/>
</dbReference>
<dbReference type="PIRSF" id="PIRSF004846">
    <property type="entry name" value="ModA"/>
    <property type="match status" value="1"/>
</dbReference>
<evidence type="ECO:0000256" key="4">
    <source>
        <dbReference type="PIRSR" id="PIRSR004846-1"/>
    </source>
</evidence>
<accession>A0A7X5LL08</accession>
<keyword evidence="6" id="KW-1185">Reference proteome</keyword>
<dbReference type="EMBL" id="JAAAWN010000005">
    <property type="protein sequence ID" value="NDV90670.1"/>
    <property type="molecule type" value="Genomic_DNA"/>
</dbReference>
<evidence type="ECO:0000256" key="3">
    <source>
        <dbReference type="ARBA" id="ARBA00022729"/>
    </source>
</evidence>
<evidence type="ECO:0000313" key="5">
    <source>
        <dbReference type="EMBL" id="NDV90670.1"/>
    </source>
</evidence>
<name>A0A7X5LL08_9ALTE</name>
<keyword evidence="4" id="KW-0500">Molybdenum</keyword>
<protein>
    <submittedName>
        <fullName evidence="5">Molybdate ABC transporter substrate-binding protein</fullName>
    </submittedName>
</protein>
<feature type="binding site" evidence="4">
    <location>
        <position position="185"/>
    </location>
    <ligand>
        <name>molybdate</name>
        <dbReference type="ChEBI" id="CHEBI:36264"/>
    </ligand>
</feature>
<evidence type="ECO:0000313" key="6">
    <source>
        <dbReference type="Proteomes" id="UP000470213"/>
    </source>
</evidence>
<comment type="caution">
    <text evidence="5">The sequence shown here is derived from an EMBL/GenBank/DDBJ whole genome shotgun (WGS) entry which is preliminary data.</text>
</comment>
<gene>
    <name evidence="5" type="primary">modA</name>
    <name evidence="5" type="ORF">GTH32_05590</name>
</gene>
<sequence>MDERASLVVYRQILCCVKVCLWAFFALGVSANVSAKEKLRVAVAANFAAPLKAIAEEFTHSTDVDVVITVSSSGTLFAQIMHGAAFDVFLSADTARVKALIEAGRVSTSDVEPYAVGQLAFVSRSAPITVKELLSRNNDVLSLNSYKLAIANPKLAPYGEAAKEVLEGHARWNNMRQHIVMGKNVLQTYQFYRTGNVDSAFVAYSLVKDEPNVDIVSPRLYSPIVQSLAILIAPATAQDTHFSQDTHFAEDTHKKLDSQARQRQLAEYFVNYLLSKKVQQKIEGWGYKPVSSLSASKE</sequence>
<dbReference type="PANTHER" id="PTHR30632:SF14">
    <property type="entry name" value="TUNGSTATE_MOLYBDATE_CHROMATE-BINDING PROTEIN MODA"/>
    <property type="match status" value="1"/>
</dbReference>
<dbReference type="PANTHER" id="PTHR30632">
    <property type="entry name" value="MOLYBDATE-BINDING PERIPLASMIC PROTEIN"/>
    <property type="match status" value="1"/>
</dbReference>
<keyword evidence="3" id="KW-0732">Signal</keyword>
<dbReference type="GO" id="GO:0015689">
    <property type="term" value="P:molybdate ion transport"/>
    <property type="evidence" value="ECO:0007669"/>
    <property type="project" value="InterPro"/>
</dbReference>